<evidence type="ECO:0000259" key="8">
    <source>
        <dbReference type="PROSITE" id="PS50011"/>
    </source>
</evidence>
<evidence type="ECO:0000256" key="6">
    <source>
        <dbReference type="SAM" id="MobiDB-lite"/>
    </source>
</evidence>
<dbReference type="CDD" id="cd14014">
    <property type="entry name" value="STKc_PknB_like"/>
    <property type="match status" value="1"/>
</dbReference>
<dbReference type="GO" id="GO:0005524">
    <property type="term" value="F:ATP binding"/>
    <property type="evidence" value="ECO:0007669"/>
    <property type="project" value="UniProtKB-UniRule"/>
</dbReference>
<feature type="transmembrane region" description="Helical" evidence="7">
    <location>
        <begin position="417"/>
        <end position="438"/>
    </location>
</feature>
<evidence type="ECO:0000313" key="10">
    <source>
        <dbReference type="Proteomes" id="UP000319817"/>
    </source>
</evidence>
<dbReference type="EC" id="2.7.11.1" evidence="9"/>
<keyword evidence="1 9" id="KW-0808">Transferase</keyword>
<dbReference type="OrthoDB" id="6111975at2"/>
<keyword evidence="7" id="KW-0472">Membrane</keyword>
<dbReference type="EMBL" id="CP036526">
    <property type="protein sequence ID" value="QDT13285.1"/>
    <property type="molecule type" value="Genomic_DNA"/>
</dbReference>
<evidence type="ECO:0000256" key="1">
    <source>
        <dbReference type="ARBA" id="ARBA00022679"/>
    </source>
</evidence>
<dbReference type="PROSITE" id="PS00108">
    <property type="entry name" value="PROTEIN_KINASE_ST"/>
    <property type="match status" value="1"/>
</dbReference>
<dbReference type="InterPro" id="IPR011009">
    <property type="entry name" value="Kinase-like_dom_sf"/>
</dbReference>
<dbReference type="PROSITE" id="PS50011">
    <property type="entry name" value="PROTEIN_KINASE_DOM"/>
    <property type="match status" value="1"/>
</dbReference>
<dbReference type="PROSITE" id="PS00107">
    <property type="entry name" value="PROTEIN_KINASE_ATP"/>
    <property type="match status" value="1"/>
</dbReference>
<evidence type="ECO:0000256" key="5">
    <source>
        <dbReference type="PROSITE-ProRule" id="PRU10141"/>
    </source>
</evidence>
<name>A0A517P1Q3_9BACT</name>
<dbReference type="PANTHER" id="PTHR43289">
    <property type="entry name" value="MITOGEN-ACTIVATED PROTEIN KINASE KINASE KINASE 20-RELATED"/>
    <property type="match status" value="1"/>
</dbReference>
<keyword evidence="7" id="KW-1133">Transmembrane helix</keyword>
<dbReference type="InterPro" id="IPR017441">
    <property type="entry name" value="Protein_kinase_ATP_BS"/>
</dbReference>
<protein>
    <submittedName>
        <fullName evidence="9">Serine/threonine-protein kinase PknD</fullName>
        <ecNumber evidence="9">2.7.11.1</ecNumber>
    </submittedName>
</protein>
<organism evidence="9 10">
    <name type="scientific">Stieleria marina</name>
    <dbReference type="NCBI Taxonomy" id="1930275"/>
    <lineage>
        <taxon>Bacteria</taxon>
        <taxon>Pseudomonadati</taxon>
        <taxon>Planctomycetota</taxon>
        <taxon>Planctomycetia</taxon>
        <taxon>Pirellulales</taxon>
        <taxon>Pirellulaceae</taxon>
        <taxon>Stieleria</taxon>
    </lineage>
</organism>
<evidence type="ECO:0000256" key="2">
    <source>
        <dbReference type="ARBA" id="ARBA00022741"/>
    </source>
</evidence>
<keyword evidence="10" id="KW-1185">Reference proteome</keyword>
<dbReference type="PANTHER" id="PTHR43289:SF6">
    <property type="entry name" value="SERINE_THREONINE-PROTEIN KINASE NEKL-3"/>
    <property type="match status" value="1"/>
</dbReference>
<dbReference type="Gene3D" id="1.10.510.10">
    <property type="entry name" value="Transferase(Phosphotransferase) domain 1"/>
    <property type="match status" value="1"/>
</dbReference>
<dbReference type="InterPro" id="IPR008271">
    <property type="entry name" value="Ser/Thr_kinase_AS"/>
</dbReference>
<accession>A0A517P1Q3</accession>
<feature type="domain" description="Protein kinase" evidence="8">
    <location>
        <begin position="10"/>
        <end position="274"/>
    </location>
</feature>
<evidence type="ECO:0000313" key="9">
    <source>
        <dbReference type="EMBL" id="QDT13285.1"/>
    </source>
</evidence>
<dbReference type="SMART" id="SM00220">
    <property type="entry name" value="S_TKc"/>
    <property type="match status" value="1"/>
</dbReference>
<sequence>MSTPEFLGPYRVGEMLGRGGMGTVYRCEHVKTGQQVAVKLIAAHVADDMKFRRRFESEIESLKRLRHKNIVSLIGYGEENGQLFYSMEMVDGEPLQKRIRREKRLGWLPTIDIAVQICSALKHAHDFGVIHRDLKPANLVLTANDEVKLVDFGIVKIFGFGEQTLAGSVLGTADYMSPEQAMGDGITLRSDLYALGSVMYAMTAGRAPFKGKELTQVIAALKRDKPIPLEIIVPELPGSLVELIHHLLEKNPADRPPTALAVMNRLKAMRNGLLREQTINQENENTQVRNGPALSDSPGAEELSNFDTPARSSRGTDFSGGEQAARPLDKITTSSEWHPKTDQQLDVDHSAGTIKQIGAAQDDKTIVADKLPAAEMEAERSGVQEPRSTHFQTVDQSASESGIFQHQSESSNQLTQMLSAFAIVGLLVLGGLLIVYSIKKPTAEELYSEIIAVTETGALSDARPQIDQFLKLYPDDERFSDVSAMDLSLQRDAVIRRLQLQTKLPGRTLAPHEQAFLEAMELRSVDRSTARKKLQQWLDVFVDSTTHANDSRKQIAVLVAFEMDRLEQEDPKVGEDRRNRELIDRIRTADELGTDEKVALLQGVIDLYSDDEWAGPAVKLAQEKLDAME</sequence>
<dbReference type="GO" id="GO:0004674">
    <property type="term" value="F:protein serine/threonine kinase activity"/>
    <property type="evidence" value="ECO:0007669"/>
    <property type="project" value="UniProtKB-EC"/>
</dbReference>
<feature type="binding site" evidence="5">
    <location>
        <position position="39"/>
    </location>
    <ligand>
        <name>ATP</name>
        <dbReference type="ChEBI" id="CHEBI:30616"/>
    </ligand>
</feature>
<evidence type="ECO:0000256" key="7">
    <source>
        <dbReference type="SAM" id="Phobius"/>
    </source>
</evidence>
<proteinExistence type="predicted"/>
<reference evidence="9 10" key="1">
    <citation type="submission" date="2019-02" db="EMBL/GenBank/DDBJ databases">
        <title>Deep-cultivation of Planctomycetes and their phenomic and genomic characterization uncovers novel biology.</title>
        <authorList>
            <person name="Wiegand S."/>
            <person name="Jogler M."/>
            <person name="Boedeker C."/>
            <person name="Pinto D."/>
            <person name="Vollmers J."/>
            <person name="Rivas-Marin E."/>
            <person name="Kohn T."/>
            <person name="Peeters S.H."/>
            <person name="Heuer A."/>
            <person name="Rast P."/>
            <person name="Oberbeckmann S."/>
            <person name="Bunk B."/>
            <person name="Jeske O."/>
            <person name="Meyerdierks A."/>
            <person name="Storesund J.E."/>
            <person name="Kallscheuer N."/>
            <person name="Luecker S."/>
            <person name="Lage O.M."/>
            <person name="Pohl T."/>
            <person name="Merkel B.J."/>
            <person name="Hornburger P."/>
            <person name="Mueller R.-W."/>
            <person name="Bruemmer F."/>
            <person name="Labrenz M."/>
            <person name="Spormann A.M."/>
            <person name="Op den Camp H."/>
            <person name="Overmann J."/>
            <person name="Amann R."/>
            <person name="Jetten M.S.M."/>
            <person name="Mascher T."/>
            <person name="Medema M.H."/>
            <person name="Devos D.P."/>
            <person name="Kaster A.-K."/>
            <person name="Ovreas L."/>
            <person name="Rohde M."/>
            <person name="Galperin M.Y."/>
            <person name="Jogler C."/>
        </authorList>
    </citation>
    <scope>NUCLEOTIDE SEQUENCE [LARGE SCALE GENOMIC DNA]</scope>
    <source>
        <strain evidence="9 10">K23_9</strain>
    </source>
</reference>
<evidence type="ECO:0000256" key="3">
    <source>
        <dbReference type="ARBA" id="ARBA00022777"/>
    </source>
</evidence>
<keyword evidence="2 5" id="KW-0547">Nucleotide-binding</keyword>
<dbReference type="RefSeq" id="WP_145421043.1">
    <property type="nucleotide sequence ID" value="NZ_CP036526.1"/>
</dbReference>
<feature type="region of interest" description="Disordered" evidence="6">
    <location>
        <begin position="280"/>
        <end position="343"/>
    </location>
</feature>
<keyword evidence="7" id="KW-0812">Transmembrane</keyword>
<keyword evidence="4 5" id="KW-0067">ATP-binding</keyword>
<dbReference type="InterPro" id="IPR000719">
    <property type="entry name" value="Prot_kinase_dom"/>
</dbReference>
<dbReference type="Proteomes" id="UP000319817">
    <property type="component" value="Chromosome"/>
</dbReference>
<dbReference type="AlphaFoldDB" id="A0A517P1Q3"/>
<feature type="compositionally biased region" description="Polar residues" evidence="6">
    <location>
        <begin position="280"/>
        <end position="289"/>
    </location>
</feature>
<evidence type="ECO:0000256" key="4">
    <source>
        <dbReference type="ARBA" id="ARBA00022840"/>
    </source>
</evidence>
<dbReference type="Pfam" id="PF00069">
    <property type="entry name" value="Pkinase"/>
    <property type="match status" value="1"/>
</dbReference>
<gene>
    <name evidence="9" type="primary">pknD_5</name>
    <name evidence="9" type="ORF">K239x_53030</name>
</gene>
<dbReference type="SUPFAM" id="SSF56112">
    <property type="entry name" value="Protein kinase-like (PK-like)"/>
    <property type="match status" value="1"/>
</dbReference>
<keyword evidence="3 9" id="KW-0418">Kinase</keyword>
<feature type="compositionally biased region" description="Polar residues" evidence="6">
    <location>
        <begin position="305"/>
        <end position="316"/>
    </location>
</feature>
<dbReference type="Gene3D" id="3.30.200.20">
    <property type="entry name" value="Phosphorylase Kinase, domain 1"/>
    <property type="match status" value="1"/>
</dbReference>